<feature type="compositionally biased region" description="Basic and acidic residues" evidence="1">
    <location>
        <begin position="437"/>
        <end position="454"/>
    </location>
</feature>
<protein>
    <submittedName>
        <fullName evidence="2">Uncharacterized protein</fullName>
    </submittedName>
</protein>
<feature type="compositionally biased region" description="Polar residues" evidence="1">
    <location>
        <begin position="57"/>
        <end position="66"/>
    </location>
</feature>
<dbReference type="AlphaFoldDB" id="A0A0K6FYA8"/>
<keyword evidence="3" id="KW-1185">Reference proteome</keyword>
<feature type="region of interest" description="Disordered" evidence="1">
    <location>
        <begin position="114"/>
        <end position="175"/>
    </location>
</feature>
<feature type="compositionally biased region" description="Polar residues" evidence="1">
    <location>
        <begin position="129"/>
        <end position="142"/>
    </location>
</feature>
<feature type="compositionally biased region" description="Basic and acidic residues" evidence="1">
    <location>
        <begin position="41"/>
        <end position="56"/>
    </location>
</feature>
<dbReference type="Proteomes" id="UP000044841">
    <property type="component" value="Unassembled WGS sequence"/>
</dbReference>
<name>A0A0K6FYA8_9AGAM</name>
<feature type="region of interest" description="Disordered" evidence="1">
    <location>
        <begin position="20"/>
        <end position="70"/>
    </location>
</feature>
<sequence length="463" mass="51785">MLSEVWKMIREDDGFDITKGKEQELQSGSTSPVVASVVDQQETRPENAGTEERESHQQGSSGQSPNGPVDLALLTNVSIQPISEIDSAHENKFPNINVDNSTSGHIHSRASSIVNTNNSPISHPAVETQGETSASHEQQDTGSGIDLTKPRDSTGAQEPPEDLTSPGDSQYRPSVLVERSRALKSRTGMMRSEGIIPEIGLTHQEAIRELFKGMVKSTSYIYYFRHQCIALIQIYRHFWTMVEITDADEYQSLHRFGLIADHALQTIVGNGPKKQIKEELQEELDKVIVGLEEYYGTLSGSEDYDPISLMCDARAKDQERSFKLKQVEKLKLKKVAPIKAQVDFYIHDGSEFPGRICHCLLQAYERIIDEYGKISRHSRCLIEIGPTSETPPENVVEGTKIRRRMIHELPTDSTSSHASAINNNAAARVKAMVEKIEKEKKEAKNRNKDAEKKKGFLSKVFGR</sequence>
<feature type="region of interest" description="Disordered" evidence="1">
    <location>
        <begin position="437"/>
        <end position="463"/>
    </location>
</feature>
<proteinExistence type="predicted"/>
<evidence type="ECO:0000256" key="1">
    <source>
        <dbReference type="SAM" id="MobiDB-lite"/>
    </source>
</evidence>
<dbReference type="EMBL" id="CYGV01001213">
    <property type="protein sequence ID" value="CUA71098.1"/>
    <property type="molecule type" value="Genomic_DNA"/>
</dbReference>
<organism evidence="2 3">
    <name type="scientific">Rhizoctonia solani</name>
    <dbReference type="NCBI Taxonomy" id="456999"/>
    <lineage>
        <taxon>Eukaryota</taxon>
        <taxon>Fungi</taxon>
        <taxon>Dikarya</taxon>
        <taxon>Basidiomycota</taxon>
        <taxon>Agaricomycotina</taxon>
        <taxon>Agaricomycetes</taxon>
        <taxon>Cantharellales</taxon>
        <taxon>Ceratobasidiaceae</taxon>
        <taxon>Rhizoctonia</taxon>
    </lineage>
</organism>
<reference evidence="2 3" key="1">
    <citation type="submission" date="2015-07" db="EMBL/GenBank/DDBJ databases">
        <authorList>
            <person name="Noorani M."/>
        </authorList>
    </citation>
    <scope>NUCLEOTIDE SEQUENCE [LARGE SCALE GENOMIC DNA]</scope>
    <source>
        <strain evidence="2">BBA 69670</strain>
    </source>
</reference>
<evidence type="ECO:0000313" key="2">
    <source>
        <dbReference type="EMBL" id="CUA71098.1"/>
    </source>
</evidence>
<evidence type="ECO:0000313" key="3">
    <source>
        <dbReference type="Proteomes" id="UP000044841"/>
    </source>
</evidence>
<gene>
    <name evidence="2" type="ORF">RSOLAG22IIIB_09306</name>
</gene>
<accession>A0A0K6FYA8</accession>